<evidence type="ECO:0000256" key="6">
    <source>
        <dbReference type="ARBA" id="ARBA00020653"/>
    </source>
</evidence>
<evidence type="ECO:0000256" key="1">
    <source>
        <dbReference type="ARBA" id="ARBA00001946"/>
    </source>
</evidence>
<dbReference type="Pfam" id="PF00425">
    <property type="entry name" value="Chorismate_bind"/>
    <property type="match status" value="1"/>
</dbReference>
<evidence type="ECO:0000259" key="16">
    <source>
        <dbReference type="Pfam" id="PF00425"/>
    </source>
</evidence>
<evidence type="ECO:0000256" key="15">
    <source>
        <dbReference type="SAM" id="MobiDB-lite"/>
    </source>
</evidence>
<comment type="caution">
    <text evidence="17">The sequence shown here is derived from an EMBL/GenBank/DDBJ whole genome shotgun (WGS) entry which is preliminary data.</text>
</comment>
<name>A0A233SRG7_STRDA</name>
<comment type="catalytic activity">
    <reaction evidence="14">
        <text>chorismate + L-glutamine = anthranilate + pyruvate + L-glutamate + H(+)</text>
        <dbReference type="Rhea" id="RHEA:21732"/>
        <dbReference type="ChEBI" id="CHEBI:15361"/>
        <dbReference type="ChEBI" id="CHEBI:15378"/>
        <dbReference type="ChEBI" id="CHEBI:16567"/>
        <dbReference type="ChEBI" id="CHEBI:29748"/>
        <dbReference type="ChEBI" id="CHEBI:29985"/>
        <dbReference type="ChEBI" id="CHEBI:58359"/>
        <dbReference type="EC" id="4.1.3.27"/>
    </reaction>
</comment>
<dbReference type="EC" id="4.1.3.27" evidence="5"/>
<evidence type="ECO:0000256" key="2">
    <source>
        <dbReference type="ARBA" id="ARBA00004873"/>
    </source>
</evidence>
<dbReference type="InterPro" id="IPR015890">
    <property type="entry name" value="Chorismate_C"/>
</dbReference>
<protein>
    <recommendedName>
        <fullName evidence="6">Anthranilate synthase component 1</fullName>
        <ecNumber evidence="5">4.1.3.27</ecNumber>
    </recommendedName>
</protein>
<evidence type="ECO:0000256" key="3">
    <source>
        <dbReference type="ARBA" id="ARBA00009562"/>
    </source>
</evidence>
<dbReference type="EMBL" id="MCGQ01000007">
    <property type="protein sequence ID" value="OXY98235.1"/>
    <property type="molecule type" value="Genomic_DNA"/>
</dbReference>
<dbReference type="InterPro" id="IPR019999">
    <property type="entry name" value="Anth_synth_I-like"/>
</dbReference>
<evidence type="ECO:0000256" key="7">
    <source>
        <dbReference type="ARBA" id="ARBA00022605"/>
    </source>
</evidence>
<dbReference type="SUPFAM" id="SSF56322">
    <property type="entry name" value="ADC synthase"/>
    <property type="match status" value="1"/>
</dbReference>
<evidence type="ECO:0000256" key="11">
    <source>
        <dbReference type="ARBA" id="ARBA00023141"/>
    </source>
</evidence>
<evidence type="ECO:0000256" key="12">
    <source>
        <dbReference type="ARBA" id="ARBA00023239"/>
    </source>
</evidence>
<keyword evidence="9" id="KW-0822">Tryptophan biosynthesis</keyword>
<dbReference type="AlphaFoldDB" id="A0A233SRG7"/>
<dbReference type="PANTHER" id="PTHR11236:SF46">
    <property type="entry name" value="ANTHRANILATE SYNTHASE COMPONENT 1"/>
    <property type="match status" value="1"/>
</dbReference>
<keyword evidence="10" id="KW-0460">Magnesium</keyword>
<dbReference type="GO" id="GO:0046872">
    <property type="term" value="F:metal ion binding"/>
    <property type="evidence" value="ECO:0007669"/>
    <property type="project" value="UniProtKB-KW"/>
</dbReference>
<dbReference type="PRINTS" id="PR00095">
    <property type="entry name" value="ANTSNTHASEI"/>
</dbReference>
<evidence type="ECO:0000256" key="13">
    <source>
        <dbReference type="ARBA" id="ARBA00025634"/>
    </source>
</evidence>
<sequence length="504" mass="54217">MTTLLDPPPHAAGARRRPVSVRVDETPLPPHDPLALYDTLRQRLGDGEVFLLESLEAPEQEGGDSLVGHGRLAELQVHADRVTVDGIAPVVDALLAAADALDLAPLPGGARALASGDQVWELLRAAERTFAVETAVPADTYAFGFLATVGYGAAWHMERLPHRTADGGPDLVLTLFREVVHYDGATGTVALRTAHSEDFPPADPGTVAGAVARLRPVPGAVPEAPVPHAVHDSTDEETFLGNVARCLGHIRVGDIYQIQIGHRIDVTTDLAPLDVYRRLRHRNPSPHMYLVPRGGATLIGASPEVLFATRGDRIVMRPIAGTTPRSGDPAVDGPRIEALRASEKERAEHVMLVDLCRNDIGRVSRPGTLAVERLMTVETYSHVFHLVSSVEGRLAPGEDTWSALRATFPAGTVTGAPKIRAMEIIEELESEPRRMYAGAVGLVDVRGWSRLALCIRTVAHDGTTYSTQACAGIVADSDPHAEWRETLHKMGAAYWALTGEELLP</sequence>
<evidence type="ECO:0000256" key="4">
    <source>
        <dbReference type="ARBA" id="ARBA00011575"/>
    </source>
</evidence>
<organism evidence="17 18">
    <name type="scientific">Streptomyces diastatochromogenes</name>
    <dbReference type="NCBI Taxonomy" id="42236"/>
    <lineage>
        <taxon>Bacteria</taxon>
        <taxon>Bacillati</taxon>
        <taxon>Actinomycetota</taxon>
        <taxon>Actinomycetes</taxon>
        <taxon>Kitasatosporales</taxon>
        <taxon>Streptomycetaceae</taxon>
        <taxon>Streptomyces</taxon>
    </lineage>
</organism>
<comment type="cofactor">
    <cofactor evidence="1">
        <name>Mg(2+)</name>
        <dbReference type="ChEBI" id="CHEBI:18420"/>
    </cofactor>
</comment>
<dbReference type="GO" id="GO:0004049">
    <property type="term" value="F:anthranilate synthase activity"/>
    <property type="evidence" value="ECO:0007669"/>
    <property type="project" value="UniProtKB-EC"/>
</dbReference>
<dbReference type="PANTHER" id="PTHR11236">
    <property type="entry name" value="AMINOBENZOATE/ANTHRANILATE SYNTHASE"/>
    <property type="match status" value="1"/>
</dbReference>
<dbReference type="RefSeq" id="WP_094215176.1">
    <property type="nucleotide sequence ID" value="NZ_MCGQ01000007.1"/>
</dbReference>
<keyword evidence="18" id="KW-1185">Reference proteome</keyword>
<keyword evidence="12" id="KW-0456">Lyase</keyword>
<evidence type="ECO:0000256" key="14">
    <source>
        <dbReference type="ARBA" id="ARBA00047683"/>
    </source>
</evidence>
<evidence type="ECO:0000256" key="10">
    <source>
        <dbReference type="ARBA" id="ARBA00022842"/>
    </source>
</evidence>
<evidence type="ECO:0000313" key="17">
    <source>
        <dbReference type="EMBL" id="OXY98235.1"/>
    </source>
</evidence>
<keyword evidence="7" id="KW-0028">Amino-acid biosynthesis</keyword>
<dbReference type="GO" id="GO:0000162">
    <property type="term" value="P:L-tryptophan biosynthetic process"/>
    <property type="evidence" value="ECO:0007669"/>
    <property type="project" value="UniProtKB-KW"/>
</dbReference>
<keyword evidence="11" id="KW-0057">Aromatic amino acid biosynthesis</keyword>
<reference evidence="17 18" key="1">
    <citation type="submission" date="2016-07" db="EMBL/GenBank/DDBJ databases">
        <title>Draft genome of Streptomyces diastatochromogenes.</title>
        <authorList>
            <person name="Podduturi R."/>
            <person name="Lukassen M.B."/>
            <person name="Clausen N."/>
            <person name="Nielsen J.L."/>
            <person name="Jorgensen N.O."/>
        </authorList>
    </citation>
    <scope>NUCLEOTIDE SEQUENCE [LARGE SCALE GENOMIC DNA]</scope>
    <source>
        <strain evidence="17 18">DSM 40608</strain>
    </source>
</reference>
<proteinExistence type="inferred from homology"/>
<comment type="subunit">
    <text evidence="4">Heterotetramer consisting of two non-identical subunits: a beta subunit (TrpG) and a large alpha subunit (TrpE).</text>
</comment>
<comment type="pathway">
    <text evidence="2">Amino-acid biosynthesis; L-tryptophan biosynthesis; L-tryptophan from chorismate: step 1/5.</text>
</comment>
<feature type="region of interest" description="Disordered" evidence="15">
    <location>
        <begin position="1"/>
        <end position="27"/>
    </location>
</feature>
<feature type="domain" description="Chorismate-utilising enzyme C-terminal" evidence="16">
    <location>
        <begin position="236"/>
        <end position="489"/>
    </location>
</feature>
<evidence type="ECO:0000256" key="9">
    <source>
        <dbReference type="ARBA" id="ARBA00022822"/>
    </source>
</evidence>
<accession>A0A233SRG7</accession>
<gene>
    <name evidence="17" type="ORF">BEK98_05035</name>
</gene>
<evidence type="ECO:0000256" key="5">
    <source>
        <dbReference type="ARBA" id="ARBA00012266"/>
    </source>
</evidence>
<evidence type="ECO:0000313" key="18">
    <source>
        <dbReference type="Proteomes" id="UP000215483"/>
    </source>
</evidence>
<dbReference type="InterPro" id="IPR005801">
    <property type="entry name" value="ADC_synthase"/>
</dbReference>
<dbReference type="Gene3D" id="3.60.120.10">
    <property type="entry name" value="Anthranilate synthase"/>
    <property type="match status" value="1"/>
</dbReference>
<feature type="compositionally biased region" description="Pro residues" evidence="15">
    <location>
        <begin position="1"/>
        <end position="10"/>
    </location>
</feature>
<dbReference type="Proteomes" id="UP000215483">
    <property type="component" value="Unassembled WGS sequence"/>
</dbReference>
<comment type="similarity">
    <text evidence="3">Belongs to the anthranilate synthase component I family.</text>
</comment>
<comment type="function">
    <text evidence="13">Part of a heterotetrameric complex that catalyzes the two-step biosynthesis of anthranilate, an intermediate in the biosynthesis of L-tryptophan. In the first step, the glutamine-binding beta subunit (TrpG) of anthranilate synthase (AS) provides the glutamine amidotransferase activity which generates ammonia as a substrate that, along with chorismate, is used in the second step, catalyzed by the large alpha subunit of AS (TrpE) to produce anthranilate. In the absence of TrpG, TrpE can synthesize anthranilate directly from chorismate and high concentrations of ammonia.</text>
</comment>
<keyword evidence="8" id="KW-0479">Metal-binding</keyword>
<dbReference type="OrthoDB" id="3518032at2"/>
<evidence type="ECO:0000256" key="8">
    <source>
        <dbReference type="ARBA" id="ARBA00022723"/>
    </source>
</evidence>